<dbReference type="AlphaFoldDB" id="A0A414PZH4"/>
<dbReference type="InterPro" id="IPR051398">
    <property type="entry name" value="Polysacch_Deacetylase"/>
</dbReference>
<evidence type="ECO:0000256" key="1">
    <source>
        <dbReference type="ARBA" id="ARBA00004613"/>
    </source>
</evidence>
<protein>
    <submittedName>
        <fullName evidence="4">Polysaccharide deacetylase family protein</fullName>
    </submittedName>
</protein>
<keyword evidence="2" id="KW-0732">Signal</keyword>
<feature type="domain" description="NodB homology" evidence="3">
    <location>
        <begin position="56"/>
        <end position="239"/>
    </location>
</feature>
<dbReference type="Gene3D" id="3.20.20.370">
    <property type="entry name" value="Glycoside hydrolase/deacetylase"/>
    <property type="match status" value="1"/>
</dbReference>
<proteinExistence type="predicted"/>
<gene>
    <name evidence="4" type="ORF">DW663_03575</name>
</gene>
<dbReference type="InterPro" id="IPR002509">
    <property type="entry name" value="NODB_dom"/>
</dbReference>
<dbReference type="PANTHER" id="PTHR34216">
    <property type="match status" value="1"/>
</dbReference>
<organism evidence="4 5">
    <name type="scientific">Fusobacterium mortiferum</name>
    <dbReference type="NCBI Taxonomy" id="850"/>
    <lineage>
        <taxon>Bacteria</taxon>
        <taxon>Fusobacteriati</taxon>
        <taxon>Fusobacteriota</taxon>
        <taxon>Fusobacteriia</taxon>
        <taxon>Fusobacteriales</taxon>
        <taxon>Fusobacteriaceae</taxon>
        <taxon>Fusobacterium</taxon>
    </lineage>
</organism>
<dbReference type="CDD" id="cd10918">
    <property type="entry name" value="CE4_NodB_like_5s_6s"/>
    <property type="match status" value="1"/>
</dbReference>
<dbReference type="PANTHER" id="PTHR34216:SF3">
    <property type="entry name" value="POLY-BETA-1,6-N-ACETYL-D-GLUCOSAMINE N-DEACETYLASE"/>
    <property type="match status" value="1"/>
</dbReference>
<name>A0A414PZH4_FUSMR</name>
<dbReference type="EMBL" id="QRHL01000003">
    <property type="protein sequence ID" value="RHF73958.1"/>
    <property type="molecule type" value="Genomic_DNA"/>
</dbReference>
<evidence type="ECO:0000313" key="5">
    <source>
        <dbReference type="Proteomes" id="UP000284676"/>
    </source>
</evidence>
<evidence type="ECO:0000313" key="4">
    <source>
        <dbReference type="EMBL" id="RHF73958.1"/>
    </source>
</evidence>
<evidence type="ECO:0000259" key="3">
    <source>
        <dbReference type="PROSITE" id="PS51677"/>
    </source>
</evidence>
<dbReference type="GO" id="GO:0005975">
    <property type="term" value="P:carbohydrate metabolic process"/>
    <property type="evidence" value="ECO:0007669"/>
    <property type="project" value="InterPro"/>
</dbReference>
<dbReference type="InterPro" id="IPR011330">
    <property type="entry name" value="Glyco_hydro/deAcase_b/a-brl"/>
</dbReference>
<evidence type="ECO:0000256" key="2">
    <source>
        <dbReference type="ARBA" id="ARBA00022729"/>
    </source>
</evidence>
<comment type="caution">
    <text evidence="4">The sequence shown here is derived from an EMBL/GenBank/DDBJ whole genome shotgun (WGS) entry which is preliminary data.</text>
</comment>
<dbReference type="SUPFAM" id="SSF88713">
    <property type="entry name" value="Glycoside hydrolase/deacetylase"/>
    <property type="match status" value="1"/>
</dbReference>
<reference evidence="4 5" key="1">
    <citation type="submission" date="2018-08" db="EMBL/GenBank/DDBJ databases">
        <title>A genome reference for cultivated species of the human gut microbiota.</title>
        <authorList>
            <person name="Zou Y."/>
            <person name="Xue W."/>
            <person name="Luo G."/>
        </authorList>
    </citation>
    <scope>NUCLEOTIDE SEQUENCE [LARGE SCALE GENOMIC DNA]</scope>
    <source>
        <strain evidence="4 5">AM25-1</strain>
    </source>
</reference>
<dbReference type="GO" id="GO:0016810">
    <property type="term" value="F:hydrolase activity, acting on carbon-nitrogen (but not peptide) bonds"/>
    <property type="evidence" value="ECO:0007669"/>
    <property type="project" value="InterPro"/>
</dbReference>
<dbReference type="Proteomes" id="UP000284676">
    <property type="component" value="Unassembled WGS sequence"/>
</dbReference>
<dbReference type="Pfam" id="PF01522">
    <property type="entry name" value="Polysacc_deac_1"/>
    <property type="match status" value="1"/>
</dbReference>
<dbReference type="PROSITE" id="PS51677">
    <property type="entry name" value="NODB"/>
    <property type="match status" value="1"/>
</dbReference>
<comment type="subcellular location">
    <subcellularLocation>
        <location evidence="1">Secreted</location>
    </subcellularLocation>
</comment>
<accession>A0A414PZH4</accession>
<sequence>MYHQFVNEKNEGGKIKLFVTKKQFELHLKILKWLNYETITFEDLEKIGLQNRFYKKYIILTVDDGYKDNYTILYPMLKKYNMKAVIFLVSGLDYNRWTVESDNEKRFDLMSDEEVMELQNSGHIEFGGHTLTHVSFFDVDDERAREEIVKDKEITEKRLGKKLKVFAYPYGHKRKEVVEMVKECGYSFAVSTDTGSGIFTKDLFDIRRTAIDKTSLINFLRRISPRYLQYKARKYKDKF</sequence>
<dbReference type="GO" id="GO:0005576">
    <property type="term" value="C:extracellular region"/>
    <property type="evidence" value="ECO:0007669"/>
    <property type="project" value="UniProtKB-SubCell"/>
</dbReference>